<evidence type="ECO:0000256" key="4">
    <source>
        <dbReference type="SAM" id="MobiDB-lite"/>
    </source>
</evidence>
<protein>
    <submittedName>
        <fullName evidence="9">COPII coat Sec23p-Sfb3p heterodimer component</fullName>
    </submittedName>
</protein>
<dbReference type="Proteomes" id="UP001219933">
    <property type="component" value="Chromosome 4"/>
</dbReference>
<dbReference type="GO" id="GO:0030127">
    <property type="term" value="C:COPII vesicle coat"/>
    <property type="evidence" value="ECO:0007669"/>
    <property type="project" value="InterPro"/>
</dbReference>
<feature type="domain" description="Sec23/Sec24 trunk" evidence="6">
    <location>
        <begin position="571"/>
        <end position="818"/>
    </location>
</feature>
<feature type="compositionally biased region" description="Pro residues" evidence="4">
    <location>
        <begin position="77"/>
        <end position="87"/>
    </location>
</feature>
<dbReference type="InterPro" id="IPR012990">
    <property type="entry name" value="Beta-sandwich_Sec23_24"/>
</dbReference>
<feature type="region of interest" description="Disordered" evidence="4">
    <location>
        <begin position="1"/>
        <end position="256"/>
    </location>
</feature>
<dbReference type="Pfam" id="PF04811">
    <property type="entry name" value="Sec23_trunk"/>
    <property type="match status" value="1"/>
</dbReference>
<dbReference type="InterPro" id="IPR006896">
    <property type="entry name" value="Sec23/24_trunk_dom"/>
</dbReference>
<dbReference type="Gene3D" id="2.30.30.380">
    <property type="entry name" value="Zn-finger domain of Sec23/24"/>
    <property type="match status" value="1"/>
</dbReference>
<feature type="compositionally biased region" description="Low complexity" evidence="4">
    <location>
        <begin position="207"/>
        <end position="234"/>
    </location>
</feature>
<dbReference type="GO" id="GO:0070971">
    <property type="term" value="C:endoplasmic reticulum exit site"/>
    <property type="evidence" value="ECO:0007669"/>
    <property type="project" value="TreeGrafter"/>
</dbReference>
<feature type="compositionally biased region" description="Gly residues" evidence="4">
    <location>
        <begin position="297"/>
        <end position="306"/>
    </location>
</feature>
<evidence type="ECO:0000259" key="7">
    <source>
        <dbReference type="Pfam" id="PF04815"/>
    </source>
</evidence>
<dbReference type="InterPro" id="IPR050550">
    <property type="entry name" value="SEC23_SEC24_subfamily"/>
</dbReference>
<feature type="region of interest" description="Disordered" evidence="4">
    <location>
        <begin position="279"/>
        <end position="320"/>
    </location>
</feature>
<dbReference type="Gene3D" id="1.20.120.730">
    <property type="entry name" value="Sec23/Sec24 helical domain"/>
    <property type="match status" value="1"/>
</dbReference>
<dbReference type="InterPro" id="IPR036174">
    <property type="entry name" value="Znf_Sec23_Sec24_sf"/>
</dbReference>
<evidence type="ECO:0000259" key="5">
    <source>
        <dbReference type="Pfam" id="PF04810"/>
    </source>
</evidence>
<dbReference type="InterPro" id="IPR036175">
    <property type="entry name" value="Sec23/24_helical_dom_sf"/>
</dbReference>
<dbReference type="InterPro" id="IPR006895">
    <property type="entry name" value="Znf_Sec23_Sec24"/>
</dbReference>
<dbReference type="EMBL" id="CP119880">
    <property type="protein sequence ID" value="WFD36112.1"/>
    <property type="molecule type" value="Genomic_DNA"/>
</dbReference>
<comment type="similarity">
    <text evidence="1">Belongs to the SEC23/SEC24 family. SEC24 subfamily.</text>
</comment>
<feature type="domain" description="Sec23/Sec24 helical" evidence="7">
    <location>
        <begin position="919"/>
        <end position="1015"/>
    </location>
</feature>
<dbReference type="InterPro" id="IPR036465">
    <property type="entry name" value="vWFA_dom_sf"/>
</dbReference>
<dbReference type="GO" id="GO:0090110">
    <property type="term" value="P:COPII-coated vesicle cargo loading"/>
    <property type="evidence" value="ECO:0007669"/>
    <property type="project" value="TreeGrafter"/>
</dbReference>
<evidence type="ECO:0000313" key="10">
    <source>
        <dbReference type="Proteomes" id="UP001219933"/>
    </source>
</evidence>
<evidence type="ECO:0000313" key="9">
    <source>
        <dbReference type="EMBL" id="WFD36112.1"/>
    </source>
</evidence>
<dbReference type="InterPro" id="IPR036180">
    <property type="entry name" value="Gelsolin-like_dom_sf"/>
</dbReference>
<dbReference type="SUPFAM" id="SSF82754">
    <property type="entry name" value="C-terminal, gelsolin-like domain of Sec23/24"/>
    <property type="match status" value="1"/>
</dbReference>
<keyword evidence="2" id="KW-0813">Transport</keyword>
<dbReference type="PANTHER" id="PTHR13803">
    <property type="entry name" value="SEC24-RELATED PROTEIN"/>
    <property type="match status" value="1"/>
</dbReference>
<organism evidence="9 10">
    <name type="scientific">Malassezia cuniculi</name>
    <dbReference type="NCBI Taxonomy" id="948313"/>
    <lineage>
        <taxon>Eukaryota</taxon>
        <taxon>Fungi</taxon>
        <taxon>Dikarya</taxon>
        <taxon>Basidiomycota</taxon>
        <taxon>Ustilaginomycotina</taxon>
        <taxon>Malasseziomycetes</taxon>
        <taxon>Malasseziales</taxon>
        <taxon>Malasseziaceae</taxon>
        <taxon>Malassezia</taxon>
    </lineage>
</organism>
<dbReference type="Gene3D" id="2.60.40.1670">
    <property type="entry name" value="beta-sandwich domain of Sec23/24"/>
    <property type="match status" value="2"/>
</dbReference>
<evidence type="ECO:0000259" key="6">
    <source>
        <dbReference type="Pfam" id="PF04811"/>
    </source>
</evidence>
<dbReference type="SUPFAM" id="SSF82919">
    <property type="entry name" value="Zn-finger domain of Sec23/24"/>
    <property type="match status" value="1"/>
</dbReference>
<dbReference type="Pfam" id="PF08033">
    <property type="entry name" value="Sec23_BS"/>
    <property type="match status" value="1"/>
</dbReference>
<dbReference type="Pfam" id="PF04810">
    <property type="entry name" value="zf-Sec23_Sec24"/>
    <property type="match status" value="1"/>
</dbReference>
<dbReference type="GO" id="GO:0006886">
    <property type="term" value="P:intracellular protein transport"/>
    <property type="evidence" value="ECO:0007669"/>
    <property type="project" value="InterPro"/>
</dbReference>
<dbReference type="SUPFAM" id="SSF81811">
    <property type="entry name" value="Helical domain of Sec23/24"/>
    <property type="match status" value="1"/>
</dbReference>
<dbReference type="Gene3D" id="3.40.20.10">
    <property type="entry name" value="Severin"/>
    <property type="match status" value="1"/>
</dbReference>
<dbReference type="Pfam" id="PF04815">
    <property type="entry name" value="Sec23_helical"/>
    <property type="match status" value="1"/>
</dbReference>
<feature type="compositionally biased region" description="Pro residues" evidence="4">
    <location>
        <begin position="106"/>
        <end position="134"/>
    </location>
</feature>
<feature type="compositionally biased region" description="Low complexity" evidence="4">
    <location>
        <begin position="135"/>
        <end position="153"/>
    </location>
</feature>
<gene>
    <name evidence="9" type="primary">SFB3</name>
    <name evidence="9" type="ORF">MCUN1_002983</name>
</gene>
<reference evidence="9" key="1">
    <citation type="submission" date="2023-03" db="EMBL/GenBank/DDBJ databases">
        <title>Mating type loci evolution in Malassezia.</title>
        <authorList>
            <person name="Coelho M.A."/>
        </authorList>
    </citation>
    <scope>NUCLEOTIDE SEQUENCE</scope>
    <source>
        <strain evidence="9">CBS 11721</strain>
    </source>
</reference>
<proteinExistence type="inferred from homology"/>
<keyword evidence="3" id="KW-0653">Protein transport</keyword>
<dbReference type="GO" id="GO:0000149">
    <property type="term" value="F:SNARE binding"/>
    <property type="evidence" value="ECO:0007669"/>
    <property type="project" value="TreeGrafter"/>
</dbReference>
<dbReference type="InterPro" id="IPR006900">
    <property type="entry name" value="Sec23/24_helical_dom"/>
</dbReference>
<dbReference type="SUPFAM" id="SSF81995">
    <property type="entry name" value="beta-sandwich domain of Sec23/24"/>
    <property type="match status" value="1"/>
</dbReference>
<dbReference type="AlphaFoldDB" id="A0AAF0F0M1"/>
<feature type="domain" description="Zinc finger Sec23/Sec24-type" evidence="5">
    <location>
        <begin position="413"/>
        <end position="451"/>
    </location>
</feature>
<feature type="compositionally biased region" description="Low complexity" evidence="4">
    <location>
        <begin position="279"/>
        <end position="296"/>
    </location>
</feature>
<evidence type="ECO:0000256" key="3">
    <source>
        <dbReference type="ARBA" id="ARBA00022927"/>
    </source>
</evidence>
<evidence type="ECO:0000259" key="8">
    <source>
        <dbReference type="Pfam" id="PF08033"/>
    </source>
</evidence>
<name>A0AAF0F0M1_9BASI</name>
<evidence type="ECO:0000256" key="2">
    <source>
        <dbReference type="ARBA" id="ARBA00022448"/>
    </source>
</evidence>
<sequence length="1206" mass="129736">MESNAPMMRGVSPRPPSGDGRTAVRPQGAPVRPGMMRSRSPMPGVRPNIQRAVTPGAPNVQRAVTPGAPRAITPGPHVRPPVSPRPAVPAQAVSPRPPNVARAVSPRPPMGQRPVSPRPPVAPRAVSPRPPVRPRPSAAGTAAPGAAAAGATGLERQVAGMSVAPPQPPMGPARTKRSARAYHQDVSAPASSGWNDVTARPPPPATRTPAAPAPQMQAQMQPQMQPQGQMQGNAPMPPPPMPTSQADLSQDDDPLDHMPVHRNLISPTQLAANRAAMQSMGMQMSSGTPGPAPTGIPAGGPGGAPGGQPRPKINPDQIPSPVEAQYTDQQFFNYEYFNTVSRDGVPLSTTSFAAVDQGNCSPKFMRLTTYCLPSTEEVATTSQLPIALTVQPFAQQRPDEEPVPVANPGEQGPPRCSRCRAYINPWCLFVEGGSKWICNMCGTSTDVVTEYFCNLDMSGRRVDLAQRPELTHGVVDFIVPKEYWATQVSVPEVLHGIVPAFANAKTAKLETTTQLQEGVDRLANNMTRTETLDDSDASAPARAAARAAKVAGNAALETLNLGKGQTTLRVPQPLTYLFVLDVSFSAVRCNALQVCTQAIREALYGPAEGPAEGKAPNFGLPPGSRVGIMTFDSALHFYNLDASLEQAQMLVVGDIDEPFVPINDGLLVDPWESRKVIEGLLRDLPTLFGNTSASEAALGAAIRGAQATLTTIGGQLNLFVSTIPTIGPGKLKHREDTKLYGTDREKGLFAPQDHFYRTTGDELALAGIGTNVFFFPSQYIDVASIAHMSAETGGEVFFHPRFEPVRDGSRVRAEVLRTVLRETAYNVTARVRCSQGLRVVKYLGNFHLVSATDFEAGTWDADKAFCVQIKHEGKLDESHEAYFQSAILYTSATGERRVRVATIAVPVSGILGNVFRYADLDATVSYCTKEAATLAHTRALKDVRNTLTTKCVRILLAYRRNCASATSPGQLILPESFKLLPLYTLGLIKSKAIKGGSVTSDVRVFFLRLLLGLGVGANMTLLYPRMIALHSLGDGDGLPVPDMAGRNPDAPTPAKTTQLPCNMRPSFQRMEPHGAYLLDNGEWCLLWLGAAVSPRLVEDLYGVSSLDELDPRMTDLPKLPTKLSQQVRAIVEAYAAQRCKPSLQVIMARQNRDGMEVEFANNLVEDQNNDAMCYVDYLCHVHRVITNDISSGREEGGASSLWKSFM</sequence>
<dbReference type="SUPFAM" id="SSF53300">
    <property type="entry name" value="vWA-like"/>
    <property type="match status" value="1"/>
</dbReference>
<keyword evidence="10" id="KW-1185">Reference proteome</keyword>
<dbReference type="PANTHER" id="PTHR13803:SF4">
    <property type="entry name" value="SECRETORY 24CD, ISOFORM C"/>
    <property type="match status" value="1"/>
</dbReference>
<dbReference type="InterPro" id="IPR029006">
    <property type="entry name" value="ADF-H/Gelsolin-like_dom_sf"/>
</dbReference>
<dbReference type="GO" id="GO:0008270">
    <property type="term" value="F:zinc ion binding"/>
    <property type="evidence" value="ECO:0007669"/>
    <property type="project" value="InterPro"/>
</dbReference>
<evidence type="ECO:0000256" key="1">
    <source>
        <dbReference type="ARBA" id="ARBA00008334"/>
    </source>
</evidence>
<dbReference type="Gene3D" id="3.40.50.410">
    <property type="entry name" value="von Willebrand factor, type A domain"/>
    <property type="match status" value="2"/>
</dbReference>
<feature type="domain" description="Sec23/Sec24 beta-sandwich" evidence="8">
    <location>
        <begin position="824"/>
        <end position="908"/>
    </location>
</feature>
<accession>A0AAF0F0M1</accession>